<evidence type="ECO:0000313" key="2">
    <source>
        <dbReference type="EMBL" id="MCW3783982.1"/>
    </source>
</evidence>
<feature type="transmembrane region" description="Helical" evidence="1">
    <location>
        <begin position="41"/>
        <end position="60"/>
    </location>
</feature>
<accession>A0ABT3J8G5</accession>
<evidence type="ECO:0008006" key="4">
    <source>
        <dbReference type="Google" id="ProtNLM"/>
    </source>
</evidence>
<comment type="caution">
    <text evidence="2">The sequence shown here is derived from an EMBL/GenBank/DDBJ whole genome shotgun (WGS) entry which is preliminary data.</text>
</comment>
<keyword evidence="1" id="KW-0812">Transmembrane</keyword>
<protein>
    <recommendedName>
        <fullName evidence="4">DUF4239 domain-containing protein</fullName>
    </recommendedName>
</protein>
<organism evidence="2 3">
    <name type="scientific">Defluviimonas salinarum</name>
    <dbReference type="NCBI Taxonomy" id="2992147"/>
    <lineage>
        <taxon>Bacteria</taxon>
        <taxon>Pseudomonadati</taxon>
        <taxon>Pseudomonadota</taxon>
        <taxon>Alphaproteobacteria</taxon>
        <taxon>Rhodobacterales</taxon>
        <taxon>Paracoccaceae</taxon>
        <taxon>Albidovulum</taxon>
    </lineage>
</organism>
<dbReference type="EMBL" id="JAPDOG010000028">
    <property type="protein sequence ID" value="MCW3783982.1"/>
    <property type="molecule type" value="Genomic_DNA"/>
</dbReference>
<keyword evidence="1" id="KW-0472">Membrane</keyword>
<keyword evidence="1" id="KW-1133">Transmembrane helix</keyword>
<dbReference type="RefSeq" id="WP_264773334.1">
    <property type="nucleotide sequence ID" value="NZ_JAPDOG010000028.1"/>
</dbReference>
<reference evidence="2 3" key="1">
    <citation type="submission" date="2022-10" db="EMBL/GenBank/DDBJ databases">
        <title>Defluviimonas sp. CAU 1641 isolated from mud.</title>
        <authorList>
            <person name="Kim W."/>
        </authorList>
    </citation>
    <scope>NUCLEOTIDE SEQUENCE [LARGE SCALE GENOMIC DNA]</scope>
    <source>
        <strain evidence="2 3">CAU 1641</strain>
    </source>
</reference>
<feature type="transmembrane region" description="Helical" evidence="1">
    <location>
        <begin position="210"/>
        <end position="229"/>
    </location>
</feature>
<evidence type="ECO:0000313" key="3">
    <source>
        <dbReference type="Proteomes" id="UP001207582"/>
    </source>
</evidence>
<dbReference type="Proteomes" id="UP001207582">
    <property type="component" value="Unassembled WGS sequence"/>
</dbReference>
<gene>
    <name evidence="2" type="ORF">OM960_20820</name>
</gene>
<feature type="transmembrane region" description="Helical" evidence="1">
    <location>
        <begin position="182"/>
        <end position="204"/>
    </location>
</feature>
<name>A0ABT3J8G5_9RHOB</name>
<keyword evidence="3" id="KW-1185">Reference proteome</keyword>
<evidence type="ECO:0000256" key="1">
    <source>
        <dbReference type="SAM" id="Phobius"/>
    </source>
</evidence>
<proteinExistence type="predicted"/>
<sequence length="260" mass="27842">MAKSQILFMVILTVFLVTMNEFGRRVGNRQRTSEAAGDDTTGLVIGSVLGLLAFVLAFNLSAATSRNADRLASAMGEANAIGTAWLQAKAIGGADGEAVASALGDYLGARQIFAGSRRHDPAIDEADARTNELQTVIWDHVSTIVAERKDPAAASLMNAVNNTFDATTEMRFAMGFIMPPQLVWLLLGMNLVGMGAVGYKFGLAGRSNRLVAVSLSILWCVVTTEIIDLGSGRIWSFRTDVRTYIWALESIGQKPTDLPG</sequence>